<feature type="transmembrane region" description="Helical" evidence="2">
    <location>
        <begin position="81"/>
        <end position="98"/>
    </location>
</feature>
<name>A0A267H0F6_9PLAT</name>
<keyword evidence="2" id="KW-0812">Transmembrane</keyword>
<dbReference type="AlphaFoldDB" id="A0A267H0F6"/>
<evidence type="ECO:0000313" key="3">
    <source>
        <dbReference type="EMBL" id="PAA91164.1"/>
    </source>
</evidence>
<protein>
    <submittedName>
        <fullName evidence="3">Uncharacterized protein</fullName>
    </submittedName>
</protein>
<gene>
    <name evidence="3" type="ORF">BOX15_Mlig033371g3</name>
</gene>
<feature type="transmembrane region" description="Helical" evidence="2">
    <location>
        <begin position="104"/>
        <end position="126"/>
    </location>
</feature>
<feature type="transmembrane region" description="Helical" evidence="2">
    <location>
        <begin position="42"/>
        <end position="60"/>
    </location>
</feature>
<feature type="compositionally biased region" description="Polar residues" evidence="1">
    <location>
        <begin position="1"/>
        <end position="20"/>
    </location>
</feature>
<evidence type="ECO:0000256" key="1">
    <source>
        <dbReference type="SAM" id="MobiDB-lite"/>
    </source>
</evidence>
<sequence>MGQQPPLCQSGQVTNGTPPASSDVEAQSGLAYITTLPTVGKAETAVCLTLAAAGACLYATRMGAMVRDRLSHSHLTLASNLTALFPVYQWLICLAILVPKSAEFMHVLMAAYSMVAFNELANLLAFKFGAIRFILGPRRALADQTGCEDGARVTVLRTKPLWSRFQLLTARALVRQGQLFHCCNLAVSAAILLDNGGARPPQQLRSDPQPPWQPPLEGWLVWLRGLAAASRLAGSLAAVALVARCCRRPPLLPGYRLGAKFVPLAGASLAQMGLHSAAYVADFWKADGANAAEIAVHSQFALQLVLSALQSWSLVEFQLSRPQPTPALLTAQPQPVAKPLPRSRSPTLTAELGVDDSVPAEPAAAAAASIQCRACRGRLASDSVADSCSRDITSATTQVFGY</sequence>
<keyword evidence="4" id="KW-1185">Reference proteome</keyword>
<feature type="region of interest" description="Disordered" evidence="1">
    <location>
        <begin position="1"/>
        <end position="22"/>
    </location>
</feature>
<keyword evidence="2" id="KW-1133">Transmembrane helix</keyword>
<evidence type="ECO:0000256" key="2">
    <source>
        <dbReference type="SAM" id="Phobius"/>
    </source>
</evidence>
<keyword evidence="2" id="KW-0472">Membrane</keyword>
<organism evidence="3 4">
    <name type="scientific">Macrostomum lignano</name>
    <dbReference type="NCBI Taxonomy" id="282301"/>
    <lineage>
        <taxon>Eukaryota</taxon>
        <taxon>Metazoa</taxon>
        <taxon>Spiralia</taxon>
        <taxon>Lophotrochozoa</taxon>
        <taxon>Platyhelminthes</taxon>
        <taxon>Rhabditophora</taxon>
        <taxon>Macrostomorpha</taxon>
        <taxon>Macrostomida</taxon>
        <taxon>Macrostomidae</taxon>
        <taxon>Macrostomum</taxon>
    </lineage>
</organism>
<reference evidence="3 4" key="1">
    <citation type="submission" date="2017-06" db="EMBL/GenBank/DDBJ databases">
        <title>A platform for efficient transgenesis in Macrostomum lignano, a flatworm model organism for stem cell research.</title>
        <authorList>
            <person name="Berezikov E."/>
        </authorList>
    </citation>
    <scope>NUCLEOTIDE SEQUENCE [LARGE SCALE GENOMIC DNA]</scope>
    <source>
        <strain evidence="3">DV1</strain>
        <tissue evidence="3">Whole organism</tissue>
    </source>
</reference>
<dbReference type="EMBL" id="NIVC01000094">
    <property type="protein sequence ID" value="PAA91164.1"/>
    <property type="molecule type" value="Genomic_DNA"/>
</dbReference>
<proteinExistence type="predicted"/>
<evidence type="ECO:0000313" key="4">
    <source>
        <dbReference type="Proteomes" id="UP000215902"/>
    </source>
</evidence>
<accession>A0A267H0F6</accession>
<comment type="caution">
    <text evidence="3">The sequence shown here is derived from an EMBL/GenBank/DDBJ whole genome shotgun (WGS) entry which is preliminary data.</text>
</comment>
<dbReference type="Proteomes" id="UP000215902">
    <property type="component" value="Unassembled WGS sequence"/>
</dbReference>